<dbReference type="PROSITE" id="PS50222">
    <property type="entry name" value="EF_HAND_2"/>
    <property type="match status" value="3"/>
</dbReference>
<dbReference type="GO" id="GO:0005509">
    <property type="term" value="F:calcium ion binding"/>
    <property type="evidence" value="ECO:0007669"/>
    <property type="project" value="InterPro"/>
</dbReference>
<evidence type="ECO:0000256" key="6">
    <source>
        <dbReference type="ARBA" id="ARBA00022737"/>
    </source>
</evidence>
<keyword evidence="10" id="KW-0496">Mitochondrion</keyword>
<keyword evidence="11 12" id="KW-0472">Membrane</keyword>
<feature type="domain" description="EF-hand" evidence="15">
    <location>
        <begin position="118"/>
        <end position="153"/>
    </location>
</feature>
<evidence type="ECO:0000256" key="11">
    <source>
        <dbReference type="ARBA" id="ARBA00023136"/>
    </source>
</evidence>
<dbReference type="InterPro" id="IPR002167">
    <property type="entry name" value="GDC-like"/>
</dbReference>
<evidence type="ECO:0000256" key="2">
    <source>
        <dbReference type="ARBA" id="ARBA00006375"/>
    </source>
</evidence>
<protein>
    <submittedName>
        <fullName evidence="16">Putative mitochondrial fad carrier protein</fullName>
    </submittedName>
</protein>
<dbReference type="PRINTS" id="PR00928">
    <property type="entry name" value="GRAVESDC"/>
</dbReference>
<evidence type="ECO:0000259" key="15">
    <source>
        <dbReference type="PROSITE" id="PS50222"/>
    </source>
</evidence>
<dbReference type="PANTHER" id="PTHR24089">
    <property type="entry name" value="SOLUTE CARRIER FAMILY 25"/>
    <property type="match status" value="1"/>
</dbReference>
<dbReference type="InterPro" id="IPR018247">
    <property type="entry name" value="EF_Hand_1_Ca_BS"/>
</dbReference>
<feature type="repeat" description="Solcar" evidence="12">
    <location>
        <begin position="224"/>
        <end position="308"/>
    </location>
</feature>
<keyword evidence="5" id="KW-0479">Metal-binding</keyword>
<evidence type="ECO:0000256" key="4">
    <source>
        <dbReference type="ARBA" id="ARBA00022692"/>
    </source>
</evidence>
<evidence type="ECO:0000313" key="16">
    <source>
        <dbReference type="EMBL" id="MXU99824.1"/>
    </source>
</evidence>
<dbReference type="Pfam" id="PF00153">
    <property type="entry name" value="Mito_carr"/>
    <property type="match status" value="3"/>
</dbReference>
<evidence type="ECO:0000256" key="12">
    <source>
        <dbReference type="PROSITE-ProRule" id="PRU00282"/>
    </source>
</evidence>
<dbReference type="InterPro" id="IPR011992">
    <property type="entry name" value="EF-hand-dom_pair"/>
</dbReference>
<feature type="repeat" description="Solcar" evidence="12">
    <location>
        <begin position="413"/>
        <end position="499"/>
    </location>
</feature>
<keyword evidence="8" id="KW-0106">Calcium</keyword>
<evidence type="ECO:0000256" key="7">
    <source>
        <dbReference type="ARBA" id="ARBA00022792"/>
    </source>
</evidence>
<dbReference type="GO" id="GO:0005743">
    <property type="term" value="C:mitochondrial inner membrane"/>
    <property type="evidence" value="ECO:0007669"/>
    <property type="project" value="UniProtKB-SubCell"/>
</dbReference>
<dbReference type="SMART" id="SM00054">
    <property type="entry name" value="EFh"/>
    <property type="match status" value="4"/>
</dbReference>
<dbReference type="SUPFAM" id="SSF47473">
    <property type="entry name" value="EF-hand"/>
    <property type="match status" value="1"/>
</dbReference>
<keyword evidence="3 13" id="KW-0813">Transport</keyword>
<keyword evidence="6" id="KW-0677">Repeat</keyword>
<dbReference type="PROSITE" id="PS50920">
    <property type="entry name" value="SOLCAR"/>
    <property type="match status" value="3"/>
</dbReference>
<evidence type="ECO:0000256" key="3">
    <source>
        <dbReference type="ARBA" id="ARBA00022448"/>
    </source>
</evidence>
<dbReference type="PRINTS" id="PR00926">
    <property type="entry name" value="MITOCARRIER"/>
</dbReference>
<comment type="subcellular location">
    <subcellularLocation>
        <location evidence="1">Mitochondrion inner membrane</location>
        <topology evidence="1">Multi-pass membrane protein</topology>
    </subcellularLocation>
</comment>
<dbReference type="InterPro" id="IPR018108">
    <property type="entry name" value="MCP_transmembrane"/>
</dbReference>
<organism evidence="16">
    <name type="scientific">Ixodes ricinus</name>
    <name type="common">Common tick</name>
    <name type="synonym">Acarus ricinus</name>
    <dbReference type="NCBI Taxonomy" id="34613"/>
    <lineage>
        <taxon>Eukaryota</taxon>
        <taxon>Metazoa</taxon>
        <taxon>Ecdysozoa</taxon>
        <taxon>Arthropoda</taxon>
        <taxon>Chelicerata</taxon>
        <taxon>Arachnida</taxon>
        <taxon>Acari</taxon>
        <taxon>Parasitiformes</taxon>
        <taxon>Ixodida</taxon>
        <taxon>Ixodoidea</taxon>
        <taxon>Ixodidae</taxon>
        <taxon>Ixodinae</taxon>
        <taxon>Ixodes</taxon>
    </lineage>
</organism>
<keyword evidence="9" id="KW-1133">Transmembrane helix</keyword>
<evidence type="ECO:0000256" key="10">
    <source>
        <dbReference type="ARBA" id="ARBA00023128"/>
    </source>
</evidence>
<evidence type="ECO:0000256" key="9">
    <source>
        <dbReference type="ARBA" id="ARBA00022989"/>
    </source>
</evidence>
<dbReference type="Gene3D" id="1.50.40.10">
    <property type="entry name" value="Mitochondrial carrier domain"/>
    <property type="match status" value="1"/>
</dbReference>
<evidence type="ECO:0000256" key="1">
    <source>
        <dbReference type="ARBA" id="ARBA00004448"/>
    </source>
</evidence>
<evidence type="ECO:0000256" key="14">
    <source>
        <dbReference type="SAM" id="MobiDB-lite"/>
    </source>
</evidence>
<dbReference type="FunFam" id="1.50.40.10:FF:000003">
    <property type="entry name" value="Putative calcium-binding mitochondrial carrier protein scamc-2"/>
    <property type="match status" value="1"/>
</dbReference>
<dbReference type="SUPFAM" id="SSF103506">
    <property type="entry name" value="Mitochondrial carrier"/>
    <property type="match status" value="1"/>
</dbReference>
<keyword evidence="4 12" id="KW-0812">Transmembrane</keyword>
<dbReference type="Pfam" id="PF13499">
    <property type="entry name" value="EF-hand_7"/>
    <property type="match status" value="2"/>
</dbReference>
<dbReference type="AlphaFoldDB" id="A0A6B0VDC6"/>
<dbReference type="InterPro" id="IPR023395">
    <property type="entry name" value="MCP_dom_sf"/>
</dbReference>
<evidence type="ECO:0000256" key="8">
    <source>
        <dbReference type="ARBA" id="ARBA00022837"/>
    </source>
</evidence>
<comment type="similarity">
    <text evidence="2 13">Belongs to the mitochondrial carrier (TC 2.A.29) family.</text>
</comment>
<dbReference type="Gene3D" id="1.10.238.10">
    <property type="entry name" value="EF-hand"/>
    <property type="match status" value="2"/>
</dbReference>
<feature type="repeat" description="Solcar" evidence="12">
    <location>
        <begin position="317"/>
        <end position="402"/>
    </location>
</feature>
<feature type="domain" description="EF-hand" evidence="15">
    <location>
        <begin position="26"/>
        <end position="61"/>
    </location>
</feature>
<reference evidence="16" key="1">
    <citation type="submission" date="2019-12" db="EMBL/GenBank/DDBJ databases">
        <title>An insight into the sialome of adult female Ixodes ricinus ticks feeding for 6 days.</title>
        <authorList>
            <person name="Perner J."/>
            <person name="Ribeiro J.M.C."/>
        </authorList>
    </citation>
    <scope>NUCLEOTIDE SEQUENCE</scope>
    <source>
        <strain evidence="16">Semi-engorged</strain>
        <tissue evidence="16">Salivary glands</tissue>
    </source>
</reference>
<sequence length="505" mass="56337">MKPPANGAVLKNSQHPPHYYPELPIEMEERLEKLFKKLDVNEDGQIDIKDLTTGLRKLGLPHSPGSAEVSGVAEKPSSPGSGGYQCSRPKETLKFIQASDTGKDGSVSFAEFVHYIIEHEKNLMVVFKSLDANRDGALDATEIQTSFQRLGVNIDYDEAVRLLRRMDKDGSLSISFEEWRDYLLFHPSSEIHDIISHWRHATYVDIGEDTLVPDDFTDEEIHTGMWWRHLVAGGVAGAVSRTCTAPLDRLKVFLQVRGSEFRSIQQCLRHMLNEGGIGSLWRGNGINVIKIAPESALKFLAYEKAKRFIKGDSNRDLHMFERFFAGSLAGSIAQTTIYPMEVLKTRLALRKTGQYKGIVDAAYKIYANEGLRSFYKGYLPNLLGIIPYAGIDLAIYETLKKLYLRRHDLTDDPGILVLLGCGTISSSCGQVASYPLALVRTRLQAQDSRKEKGSMIGLIKGIVRTEGFGGLYRGITPNFMKVAPAVSISYVVYEHTRRALGVTMT</sequence>
<dbReference type="InterPro" id="IPR002067">
    <property type="entry name" value="MCP"/>
</dbReference>
<dbReference type="InterPro" id="IPR002048">
    <property type="entry name" value="EF_hand_dom"/>
</dbReference>
<dbReference type="FunFam" id="1.10.238.10:FF:000028">
    <property type="entry name" value="Putative calcium-binding mitochondrial carrier protein scamc-2"/>
    <property type="match status" value="1"/>
</dbReference>
<accession>A0A6B0VDC6</accession>
<feature type="domain" description="EF-hand" evidence="15">
    <location>
        <begin position="154"/>
        <end position="189"/>
    </location>
</feature>
<evidence type="ECO:0000256" key="13">
    <source>
        <dbReference type="RuleBase" id="RU000488"/>
    </source>
</evidence>
<name>A0A6B0VDC6_IXORI</name>
<keyword evidence="7" id="KW-0999">Mitochondrion inner membrane</keyword>
<feature type="region of interest" description="Disordered" evidence="14">
    <location>
        <begin position="1"/>
        <end position="20"/>
    </location>
</feature>
<dbReference type="PROSITE" id="PS00018">
    <property type="entry name" value="EF_HAND_1"/>
    <property type="match status" value="2"/>
</dbReference>
<feature type="region of interest" description="Disordered" evidence="14">
    <location>
        <begin position="59"/>
        <end position="86"/>
    </location>
</feature>
<proteinExistence type="inferred from homology"/>
<dbReference type="GO" id="GO:0055085">
    <property type="term" value="P:transmembrane transport"/>
    <property type="evidence" value="ECO:0007669"/>
    <property type="project" value="InterPro"/>
</dbReference>
<evidence type="ECO:0000256" key="5">
    <source>
        <dbReference type="ARBA" id="ARBA00022723"/>
    </source>
</evidence>
<dbReference type="EMBL" id="GIFC01017741">
    <property type="protein sequence ID" value="MXU99824.1"/>
    <property type="molecule type" value="Transcribed_RNA"/>
</dbReference>